<dbReference type="EMBL" id="AP017903">
    <property type="protein sequence ID" value="BAX03408.1"/>
    <property type="molecule type" value="Genomic_DNA"/>
</dbReference>
<organism evidence="1 2">
    <name type="scientific">Azobacteroides phage ProJPt-Bp1</name>
    <dbReference type="NCBI Taxonomy" id="1920526"/>
    <lineage>
        <taxon>Viruses</taxon>
        <taxon>Duplodnaviria</taxon>
        <taxon>Heunggongvirae</taxon>
        <taxon>Uroviricota</taxon>
        <taxon>Caudoviricetes</taxon>
        <taxon>Crassvirales</taxon>
        <taxon>Suoliviridae</taxon>
        <taxon>Dechshavirus</taxon>
        <taxon>Dechshavirus japanensis</taxon>
    </lineage>
</organism>
<dbReference type="Proteomes" id="UP000222295">
    <property type="component" value="Segment"/>
</dbReference>
<dbReference type="Pfam" id="PF13479">
    <property type="entry name" value="AAA_24"/>
    <property type="match status" value="1"/>
</dbReference>
<dbReference type="GeneID" id="65105565"/>
<name>A0A1V1FG48_9CAUD</name>
<proteinExistence type="predicted"/>
<evidence type="ECO:0000313" key="1">
    <source>
        <dbReference type="EMBL" id="BAX03408.1"/>
    </source>
</evidence>
<evidence type="ECO:0000313" key="2">
    <source>
        <dbReference type="Proteomes" id="UP000222295"/>
    </source>
</evidence>
<dbReference type="RefSeq" id="YP_010088131.1">
    <property type="nucleotide sequence ID" value="NC_055706.1"/>
</dbReference>
<protein>
    <submittedName>
        <fullName evidence="1">Uncharacterized protein</fullName>
    </submittedName>
</protein>
<dbReference type="KEGG" id="vg:65105565"/>
<accession>A0A1V1FG48</accession>
<keyword evidence="2" id="KW-1185">Reference proteome</keyword>
<sequence length="241" mass="27720">MEIKRVIRGVKNKAPKLMIIYGNYKQGKSTACSLMPDTLIIDLNREYDFMSGWIMEASNIKELAEIRKSVEDMQDKPKRVVIDNTTWLVKLAMPLAESMYKETEDGKRWNGNNLMGLPYGGGYMWLKNAIEKIIEAWMRTVQTVIVVAHGKRELGKEGVEDTWTIDVPGNMLRTWLTANADTVAFMERNPEDNTCTLDFRGKKNVLCGTREPHLRNEIMIITEMKESGEIVSHWDKVFNNK</sequence>
<reference evidence="1 2" key="1">
    <citation type="journal article" date="2017" name="Microbes Environ.">
        <title>Discovery and Complete Genome Sequence of a Bacteriophage from an Obligate Intracellular Symbiont of a Cellulolytic Protist in the Termite Gut.</title>
        <authorList>
            <person name="Pramono A.K."/>
            <person name="Kuwahara H."/>
            <person name="Itoh T."/>
            <person name="Toyoda A."/>
            <person name="Yamada A."/>
            <person name="Hongoh Y."/>
        </authorList>
    </citation>
    <scope>NUCLEOTIDE SEQUENCE [LARGE SCALE GENOMIC DNA]</scope>
    <source>
        <strain evidence="1">ProJPt-Bp1</strain>
    </source>
</reference>